<dbReference type="AlphaFoldDB" id="A0A239WXR5"/>
<accession>A0A239WXR5</accession>
<dbReference type="GO" id="GO:0005524">
    <property type="term" value="F:ATP binding"/>
    <property type="evidence" value="ECO:0007669"/>
    <property type="project" value="UniProtKB-KW"/>
</dbReference>
<dbReference type="Gene3D" id="3.40.50.300">
    <property type="entry name" value="P-loop containing nucleotide triphosphate hydrolases"/>
    <property type="match status" value="1"/>
</dbReference>
<gene>
    <name evidence="4" type="primary">ftsH3_1</name>
    <name evidence="4" type="ORF">SAMEA4412677_00797</name>
</gene>
<dbReference type="GO" id="GO:0006508">
    <property type="term" value="P:proteolysis"/>
    <property type="evidence" value="ECO:0007669"/>
    <property type="project" value="UniProtKB-KW"/>
</dbReference>
<dbReference type="Pfam" id="PF00004">
    <property type="entry name" value="AAA"/>
    <property type="match status" value="1"/>
</dbReference>
<evidence type="ECO:0000256" key="2">
    <source>
        <dbReference type="ARBA" id="ARBA00022840"/>
    </source>
</evidence>
<dbReference type="InterPro" id="IPR027417">
    <property type="entry name" value="P-loop_NTPase"/>
</dbReference>
<feature type="domain" description="ATPase AAA-type core" evidence="3">
    <location>
        <begin position="166"/>
        <end position="294"/>
    </location>
</feature>
<proteinExistence type="predicted"/>
<dbReference type="GO" id="GO:0016887">
    <property type="term" value="F:ATP hydrolysis activity"/>
    <property type="evidence" value="ECO:0007669"/>
    <property type="project" value="InterPro"/>
</dbReference>
<dbReference type="GO" id="GO:0008237">
    <property type="term" value="F:metallopeptidase activity"/>
    <property type="evidence" value="ECO:0007669"/>
    <property type="project" value="UniProtKB-KW"/>
</dbReference>
<reference evidence="4 5" key="1">
    <citation type="submission" date="2017-06" db="EMBL/GenBank/DDBJ databases">
        <authorList>
            <consortium name="Pathogen Informatics"/>
        </authorList>
    </citation>
    <scope>NUCLEOTIDE SEQUENCE [LARGE SCALE GENOMIC DNA]</scope>
    <source>
        <strain evidence="4 5">NCTC13490</strain>
    </source>
</reference>
<dbReference type="SUPFAM" id="SSF52540">
    <property type="entry name" value="P-loop containing nucleoside triphosphate hydrolases"/>
    <property type="match status" value="1"/>
</dbReference>
<sequence length="447" mass="52121">MKITDLALELGVSTYSIKQFIDDFDLELSECLYPNMEVKDDFLKFARENKKFLLNYEKDLVEAKTTEQIATEINQPVEKVEAVIKKQKPNLFESGIYKSSVSSYGIDNELGGNYNFVYDYFGKKTPLAQRDFIGYRDLFFYITEMLNPFIDEQQAKDWGIYKPAGIILYGPKGSGKIFWARKIAEIIGYDFREVKNSYLGTSFINGEKTDFNDYLTAMMKEDKVVVFLEDFDVIARDRAADENQYSDFEETKDIILHSIHRFVNEDLLMVVAADNMHGMDSDVFAPGRFDVKIPVFPPNQDERSEMILRYLTQNLESDSVLMKILKFNGADKKPYWKDISAKMKLFSNTMVIDFTQSVKKRLRNHYLKVKTHQFKMEKVLLEGSYREAASKLTDDYLDSVQQFIYEVSANDYDVFSKRIEDLKTELNTFKVVEAPRRQIGFEHNEKK</sequence>
<dbReference type="Proteomes" id="UP000215196">
    <property type="component" value="Chromosome 1"/>
</dbReference>
<dbReference type="InterPro" id="IPR050221">
    <property type="entry name" value="26S_Proteasome_ATPase"/>
</dbReference>
<dbReference type="RefSeq" id="WP_095070584.1">
    <property type="nucleotide sequence ID" value="NZ_CALTUO010000016.1"/>
</dbReference>
<keyword evidence="1" id="KW-0547">Nucleotide-binding</keyword>
<keyword evidence="2" id="KW-0067">ATP-binding</keyword>
<dbReference type="KEGG" id="ctak:4412677_00797"/>
<evidence type="ECO:0000313" key="5">
    <source>
        <dbReference type="Proteomes" id="UP000215196"/>
    </source>
</evidence>
<evidence type="ECO:0000259" key="3">
    <source>
        <dbReference type="Pfam" id="PF00004"/>
    </source>
</evidence>
<keyword evidence="4" id="KW-0378">Hydrolase</keyword>
<evidence type="ECO:0000256" key="1">
    <source>
        <dbReference type="ARBA" id="ARBA00022741"/>
    </source>
</evidence>
<evidence type="ECO:0000313" key="4">
    <source>
        <dbReference type="EMBL" id="SNV38494.1"/>
    </source>
</evidence>
<protein>
    <submittedName>
        <fullName evidence="4">ATP-dependent zinc metalloprotease FtsH 3</fullName>
        <ecNumber evidence="4">3.4.24.-</ecNumber>
    </submittedName>
</protein>
<name>A0A239WXR5_9FLAO</name>
<dbReference type="InterPro" id="IPR003959">
    <property type="entry name" value="ATPase_AAA_core"/>
</dbReference>
<keyword evidence="4" id="KW-0645">Protease</keyword>
<keyword evidence="5" id="KW-1185">Reference proteome</keyword>
<dbReference type="EC" id="3.4.24.-" evidence="4"/>
<organism evidence="4 5">
    <name type="scientific">Chryseobacterium taklimakanense</name>
    <dbReference type="NCBI Taxonomy" id="536441"/>
    <lineage>
        <taxon>Bacteria</taxon>
        <taxon>Pseudomonadati</taxon>
        <taxon>Bacteroidota</taxon>
        <taxon>Flavobacteriia</taxon>
        <taxon>Flavobacteriales</taxon>
        <taxon>Weeksellaceae</taxon>
        <taxon>Chryseobacterium group</taxon>
        <taxon>Chryseobacterium</taxon>
    </lineage>
</organism>
<dbReference type="PANTHER" id="PTHR23073">
    <property type="entry name" value="26S PROTEASOME REGULATORY SUBUNIT"/>
    <property type="match status" value="1"/>
</dbReference>
<keyword evidence="4" id="KW-0482">Metalloprotease</keyword>
<dbReference type="EMBL" id="LT906465">
    <property type="protein sequence ID" value="SNV38494.1"/>
    <property type="molecule type" value="Genomic_DNA"/>
</dbReference>